<dbReference type="Proteomes" id="UP000707206">
    <property type="component" value="Unassembled WGS sequence"/>
</dbReference>
<dbReference type="EMBL" id="VIKU02000002">
    <property type="protein sequence ID" value="NHF59455.1"/>
    <property type="molecule type" value="Genomic_DNA"/>
</dbReference>
<reference evidence="3" key="2">
    <citation type="submission" date="2020-03" db="EMBL/GenBank/DDBJ databases">
        <title>Flavobacteriaceae bacterium strain TP-CH-4, a member of the family Flavobacteriaceae isolated from a deep-sea seamount.</title>
        <authorList>
            <person name="Zhang D.-C."/>
        </authorList>
    </citation>
    <scope>NUCLEOTIDE SEQUENCE</scope>
    <source>
        <strain evidence="3">TP-CH-4</strain>
    </source>
</reference>
<sequence>METNNKSKQERAMEKVRELKGFYIHLTVYLIVNSFISVSKMIRNLGNGESFTEAFWDLGTFFVWLAWGIGLAFHAAKVFGFSVFSKDWEERQIQKYIEEDRKEAEKYKIGEGKKYTYRINEGEK</sequence>
<keyword evidence="1" id="KW-0472">Membrane</keyword>
<proteinExistence type="predicted"/>
<dbReference type="RefSeq" id="WP_152573963.1">
    <property type="nucleotide sequence ID" value="NZ_VIKU02000002.1"/>
</dbReference>
<evidence type="ECO:0000313" key="3">
    <source>
        <dbReference type="EMBL" id="NHF59455.1"/>
    </source>
</evidence>
<keyword evidence="1" id="KW-0812">Transmembrane</keyword>
<evidence type="ECO:0000313" key="4">
    <source>
        <dbReference type="Proteomes" id="UP000707206"/>
    </source>
</evidence>
<keyword evidence="1" id="KW-1133">Transmembrane helix</keyword>
<name>A0A967AUJ7_9FLAO</name>
<feature type="transmembrane region" description="Helical" evidence="1">
    <location>
        <begin position="62"/>
        <end position="84"/>
    </location>
</feature>
<feature type="transmembrane region" description="Helical" evidence="1">
    <location>
        <begin position="21"/>
        <end position="42"/>
    </location>
</feature>
<comment type="caution">
    <text evidence="3">The sequence shown here is derived from an EMBL/GenBank/DDBJ whole genome shotgun (WGS) entry which is preliminary data.</text>
</comment>
<accession>A0A967AUJ7</accession>
<protein>
    <submittedName>
        <fullName evidence="3">2TM domain-containing protein</fullName>
    </submittedName>
</protein>
<dbReference type="InterPro" id="IPR025698">
    <property type="entry name" value="2TM_dom"/>
</dbReference>
<gene>
    <name evidence="3" type="ORF">FK220_008895</name>
</gene>
<evidence type="ECO:0000259" key="2">
    <source>
        <dbReference type="Pfam" id="PF13239"/>
    </source>
</evidence>
<dbReference type="Pfam" id="PF13239">
    <property type="entry name" value="2TM"/>
    <property type="match status" value="1"/>
</dbReference>
<feature type="domain" description="2TM" evidence="2">
    <location>
        <begin position="10"/>
        <end position="98"/>
    </location>
</feature>
<reference evidence="3" key="1">
    <citation type="submission" date="2019-07" db="EMBL/GenBank/DDBJ databases">
        <authorList>
            <person name="De-Chao Zhang Q."/>
        </authorList>
    </citation>
    <scope>NUCLEOTIDE SEQUENCE</scope>
    <source>
        <strain evidence="3">TP-CH-4</strain>
    </source>
</reference>
<evidence type="ECO:0000256" key="1">
    <source>
        <dbReference type="SAM" id="Phobius"/>
    </source>
</evidence>
<dbReference type="AlphaFoldDB" id="A0A967AUJ7"/>
<keyword evidence="4" id="KW-1185">Reference proteome</keyword>
<organism evidence="3 4">
    <name type="scientific">Pelagihabitans pacificus</name>
    <dbReference type="NCBI Taxonomy" id="2696054"/>
    <lineage>
        <taxon>Bacteria</taxon>
        <taxon>Pseudomonadati</taxon>
        <taxon>Bacteroidota</taxon>
        <taxon>Flavobacteriia</taxon>
        <taxon>Flavobacteriales</taxon>
        <taxon>Flavobacteriaceae</taxon>
        <taxon>Pelagihabitans</taxon>
    </lineage>
</organism>